<evidence type="ECO:0000259" key="1">
    <source>
        <dbReference type="Pfam" id="PF00717"/>
    </source>
</evidence>
<accession>A0A0H3FUD8</accession>
<dbReference type="eggNOG" id="COG2932">
    <property type="taxonomic scope" value="Bacteria"/>
</dbReference>
<dbReference type="EMBL" id="CP002824">
    <property type="protein sequence ID" value="AEG99388.1"/>
    <property type="molecule type" value="Genomic_DNA"/>
</dbReference>
<keyword evidence="3" id="KW-1185">Reference proteome</keyword>
<feature type="domain" description="Peptidase S24/S26A/S26B/S26C" evidence="1">
    <location>
        <begin position="121"/>
        <end position="242"/>
    </location>
</feature>
<dbReference type="eggNOG" id="COG1974">
    <property type="taxonomic scope" value="Bacteria"/>
</dbReference>
<gene>
    <name evidence="2" type="ordered locus">EAE_22445</name>
</gene>
<dbReference type="InterPro" id="IPR039418">
    <property type="entry name" value="LexA-like"/>
</dbReference>
<reference evidence="2 3" key="1">
    <citation type="journal article" date="2012" name="J. Bacteriol.">
        <title>Complete genome sequence of Enterobacter aerogenes KCTC 2190.</title>
        <authorList>
            <person name="Shin S.H."/>
            <person name="Kim S."/>
            <person name="Kim J.Y."/>
            <person name="Lee S."/>
            <person name="Um Y."/>
            <person name="Oh M.K."/>
            <person name="Kim Y.R."/>
            <person name="Lee J."/>
            <person name="Yang K.S."/>
        </authorList>
    </citation>
    <scope>NUCLEOTIDE SEQUENCE [LARGE SCALE GENOMIC DNA]</scope>
    <source>
        <strain evidence="2 3">KCTC 2190</strain>
    </source>
</reference>
<dbReference type="SUPFAM" id="SSF51306">
    <property type="entry name" value="LexA/Signal peptidase"/>
    <property type="match status" value="1"/>
</dbReference>
<dbReference type="PATRIC" id="fig|1028307.3.peg.4450"/>
<name>A0A0H3FUD8_KLEAK</name>
<proteinExistence type="predicted"/>
<dbReference type="KEGG" id="eae:EAE_22445"/>
<dbReference type="PANTHER" id="PTHR33516:SF2">
    <property type="entry name" value="LEXA REPRESSOR-RELATED"/>
    <property type="match status" value="1"/>
</dbReference>
<organism evidence="2 3">
    <name type="scientific">Klebsiella aerogenes (strain ATCC 13048 / DSM 30053 / CCUG 1429 / JCM 1235 / KCTC 2190 / NBRC 13534 / NCIMB 10102 / NCTC 10006 / CDC 819-56)</name>
    <name type="common">Enterobacter aerogenes</name>
    <dbReference type="NCBI Taxonomy" id="1028307"/>
    <lineage>
        <taxon>Bacteria</taxon>
        <taxon>Pseudomonadati</taxon>
        <taxon>Pseudomonadota</taxon>
        <taxon>Gammaproteobacteria</taxon>
        <taxon>Enterobacterales</taxon>
        <taxon>Enterobacteriaceae</taxon>
        <taxon>Klebsiella/Raoultella group</taxon>
        <taxon>Klebsiella</taxon>
    </lineage>
</organism>
<dbReference type="InterPro" id="IPR015927">
    <property type="entry name" value="Peptidase_S24_S26A/B/C"/>
</dbReference>
<dbReference type="PANTHER" id="PTHR33516">
    <property type="entry name" value="LEXA REPRESSOR"/>
    <property type="match status" value="1"/>
</dbReference>
<dbReference type="CDD" id="cd06529">
    <property type="entry name" value="S24_LexA-like"/>
    <property type="match status" value="1"/>
</dbReference>
<dbReference type="InterPro" id="IPR050077">
    <property type="entry name" value="LexA_repressor"/>
</dbReference>
<dbReference type="CDD" id="cd00093">
    <property type="entry name" value="HTH_XRE"/>
    <property type="match status" value="1"/>
</dbReference>
<dbReference type="OrthoDB" id="9791537at2"/>
<dbReference type="Pfam" id="PF00717">
    <property type="entry name" value="Peptidase_S24"/>
    <property type="match status" value="1"/>
</dbReference>
<protein>
    <submittedName>
        <fullName evidence="2">p22 repressor protein c2</fullName>
    </submittedName>
</protein>
<dbReference type="RefSeq" id="WP_015705908.1">
    <property type="nucleotide sequence ID" value="NC_015663.1"/>
</dbReference>
<dbReference type="HOGENOM" id="CLU_066192_1_3_6"/>
<evidence type="ECO:0000313" key="2">
    <source>
        <dbReference type="EMBL" id="AEG99388.1"/>
    </source>
</evidence>
<evidence type="ECO:0000313" key="3">
    <source>
        <dbReference type="Proteomes" id="UP000008881"/>
    </source>
</evidence>
<dbReference type="Proteomes" id="UP000008881">
    <property type="component" value="Chromosome"/>
</dbReference>
<sequence>MLNTTQATFSNLHIYRFAKSSNNAGMENKEIRKANLEALYEKRQHESGMTKAHFAELIETSPAALSQLLGPTPHRNIGDKMARKIETALDLPFGWMDVLHSNEEPSNVAFRGLNDTKGSYPVISWVSAGQWMEAVEPYHRRAIDRWYDTTVICSEDSFWLDVKGDSMTSPAGLSIPEGAAILVDPEVEPRNGKLVVAKLEGDNEATFKKLVIDAGRRFLKPLNPAYPMIEVNGNCKIIGVVVDAKILNIP</sequence>
<dbReference type="InterPro" id="IPR036286">
    <property type="entry name" value="LexA/Signal_pep-like_sf"/>
</dbReference>
<dbReference type="AlphaFoldDB" id="A0A0H3FUD8"/>
<dbReference type="Gene3D" id="2.10.109.10">
    <property type="entry name" value="Umud Fragment, subunit A"/>
    <property type="match status" value="1"/>
</dbReference>
<dbReference type="GeneID" id="93312654"/>
<dbReference type="InterPro" id="IPR001387">
    <property type="entry name" value="Cro/C1-type_HTH"/>
</dbReference>